<name>A0A7S1ABJ1_NOCSC</name>
<evidence type="ECO:0000256" key="1">
    <source>
        <dbReference type="SAM" id="MobiDB-lite"/>
    </source>
</evidence>
<reference evidence="2" key="1">
    <citation type="submission" date="2021-01" db="EMBL/GenBank/DDBJ databases">
        <authorList>
            <person name="Corre E."/>
            <person name="Pelletier E."/>
            <person name="Niang G."/>
            <person name="Scheremetjew M."/>
            <person name="Finn R."/>
            <person name="Kale V."/>
            <person name="Holt S."/>
            <person name="Cochrane G."/>
            <person name="Meng A."/>
            <person name="Brown T."/>
            <person name="Cohen L."/>
        </authorList>
    </citation>
    <scope>NUCLEOTIDE SEQUENCE</scope>
</reference>
<gene>
    <name evidence="2" type="ORF">NSCI0253_LOCUS22755</name>
</gene>
<sequence>MAQARLAQSFRIRCHSCNMFQTVLSFAKAAVEDRLTDDSIILIELADMVHLLFLCHAELAQIWSSDRVHQRKLLCLHACQRYAEEPSERNHAEVVDSWDNLGVRDKQGLRKMVRSRGAGLRKDFLLEVTGSKLPSEETSPAAREDSVQGSDITHTRSSSRRAKQGKGISL</sequence>
<accession>A0A7S1ABJ1</accession>
<feature type="compositionally biased region" description="Polar residues" evidence="1">
    <location>
        <begin position="147"/>
        <end position="156"/>
    </location>
</feature>
<evidence type="ECO:0000313" key="2">
    <source>
        <dbReference type="EMBL" id="CAD8848405.1"/>
    </source>
</evidence>
<proteinExistence type="predicted"/>
<organism evidence="2">
    <name type="scientific">Noctiluca scintillans</name>
    <name type="common">Sea sparkle</name>
    <name type="synonym">Red tide dinoflagellate</name>
    <dbReference type="NCBI Taxonomy" id="2966"/>
    <lineage>
        <taxon>Eukaryota</taxon>
        <taxon>Sar</taxon>
        <taxon>Alveolata</taxon>
        <taxon>Dinophyceae</taxon>
        <taxon>Noctilucales</taxon>
        <taxon>Noctilucaceae</taxon>
        <taxon>Noctiluca</taxon>
    </lineage>
</organism>
<feature type="region of interest" description="Disordered" evidence="1">
    <location>
        <begin position="131"/>
        <end position="170"/>
    </location>
</feature>
<dbReference type="EMBL" id="HBFQ01032329">
    <property type="protein sequence ID" value="CAD8848405.1"/>
    <property type="molecule type" value="Transcribed_RNA"/>
</dbReference>
<dbReference type="AlphaFoldDB" id="A0A7S1ABJ1"/>
<protein>
    <submittedName>
        <fullName evidence="2">Uncharacterized protein</fullName>
    </submittedName>
</protein>